<dbReference type="CDD" id="cd09106">
    <property type="entry name" value="PLDc_vPLD3_4_5_like_1"/>
    <property type="match status" value="1"/>
</dbReference>
<reference evidence="4" key="3">
    <citation type="submission" date="2023-05" db="EMBL/GenBank/DDBJ databases">
        <authorList>
            <person name="Smith C.H."/>
        </authorList>
    </citation>
    <scope>NUCLEOTIDE SEQUENCE</scope>
    <source>
        <strain evidence="4">CHS0354</strain>
        <tissue evidence="4">Mantle</tissue>
    </source>
</reference>
<dbReference type="CDD" id="cd09107">
    <property type="entry name" value="PLDc_vPLD3_4_5_like_2"/>
    <property type="match status" value="1"/>
</dbReference>
<reference evidence="4" key="1">
    <citation type="journal article" date="2021" name="Genome Biol. Evol.">
        <title>A High-Quality Reference Genome for a Parasitic Bivalve with Doubly Uniparental Inheritance (Bivalvia: Unionida).</title>
        <authorList>
            <person name="Smith C.H."/>
        </authorList>
    </citation>
    <scope>NUCLEOTIDE SEQUENCE</scope>
    <source>
        <strain evidence="4">CHS0354</strain>
    </source>
</reference>
<evidence type="ECO:0000313" key="5">
    <source>
        <dbReference type="Proteomes" id="UP001195483"/>
    </source>
</evidence>
<dbReference type="GO" id="GO:0003824">
    <property type="term" value="F:catalytic activity"/>
    <property type="evidence" value="ECO:0007669"/>
    <property type="project" value="InterPro"/>
</dbReference>
<proteinExistence type="inferred from homology"/>
<dbReference type="EMBL" id="JAEAOA010002356">
    <property type="protein sequence ID" value="KAK3608577.1"/>
    <property type="molecule type" value="Genomic_DNA"/>
</dbReference>
<comment type="similarity">
    <text evidence="1">Belongs to the phospholipase D family.</text>
</comment>
<feature type="transmembrane region" description="Helical" evidence="2">
    <location>
        <begin position="32"/>
        <end position="55"/>
    </location>
</feature>
<dbReference type="Gene3D" id="3.30.870.10">
    <property type="entry name" value="Endonuclease Chain A"/>
    <property type="match status" value="2"/>
</dbReference>
<dbReference type="PANTHER" id="PTHR10185">
    <property type="entry name" value="PHOSPHOLIPASE D - RELATED"/>
    <property type="match status" value="1"/>
</dbReference>
<name>A0AAE0TDV9_9BIVA</name>
<evidence type="ECO:0000256" key="2">
    <source>
        <dbReference type="SAM" id="Phobius"/>
    </source>
</evidence>
<keyword evidence="2" id="KW-0812">Transmembrane</keyword>
<dbReference type="SUPFAM" id="SSF56024">
    <property type="entry name" value="Phospholipase D/nuclease"/>
    <property type="match status" value="2"/>
</dbReference>
<dbReference type="AlphaFoldDB" id="A0AAE0TDV9"/>
<dbReference type="PANTHER" id="PTHR10185:SF17">
    <property type="entry name" value="GM01519P-RELATED"/>
    <property type="match status" value="1"/>
</dbReference>
<organism evidence="4 5">
    <name type="scientific">Potamilus streckersoni</name>
    <dbReference type="NCBI Taxonomy" id="2493646"/>
    <lineage>
        <taxon>Eukaryota</taxon>
        <taxon>Metazoa</taxon>
        <taxon>Spiralia</taxon>
        <taxon>Lophotrochozoa</taxon>
        <taxon>Mollusca</taxon>
        <taxon>Bivalvia</taxon>
        <taxon>Autobranchia</taxon>
        <taxon>Heteroconchia</taxon>
        <taxon>Palaeoheterodonta</taxon>
        <taxon>Unionida</taxon>
        <taxon>Unionoidea</taxon>
        <taxon>Unionidae</taxon>
        <taxon>Ambleminae</taxon>
        <taxon>Lampsilini</taxon>
        <taxon>Potamilus</taxon>
    </lineage>
</organism>
<keyword evidence="5" id="KW-1185">Reference proteome</keyword>
<evidence type="ECO:0000256" key="1">
    <source>
        <dbReference type="ARBA" id="ARBA00008664"/>
    </source>
</evidence>
<dbReference type="InterPro" id="IPR001736">
    <property type="entry name" value="PLipase_D/transphosphatidylase"/>
</dbReference>
<gene>
    <name evidence="4" type="ORF">CHS0354_042566</name>
</gene>
<keyword evidence="2" id="KW-1133">Transmembrane helix</keyword>
<keyword evidence="2" id="KW-0472">Membrane</keyword>
<evidence type="ECO:0000313" key="4">
    <source>
        <dbReference type="EMBL" id="KAK3608577.1"/>
    </source>
</evidence>
<dbReference type="PROSITE" id="PS50035">
    <property type="entry name" value="PLD"/>
    <property type="match status" value="1"/>
</dbReference>
<comment type="caution">
    <text evidence="4">The sequence shown here is derived from an EMBL/GenBank/DDBJ whole genome shotgun (WGS) entry which is preliminary data.</text>
</comment>
<dbReference type="Proteomes" id="UP001195483">
    <property type="component" value="Unassembled WGS sequence"/>
</dbReference>
<dbReference type="InterPro" id="IPR050874">
    <property type="entry name" value="Diverse_PLD-related"/>
</dbReference>
<accession>A0AAE0TDV9</accession>
<evidence type="ECO:0000259" key="3">
    <source>
        <dbReference type="PROSITE" id="PS50035"/>
    </source>
</evidence>
<dbReference type="SMART" id="SM00155">
    <property type="entry name" value="PLDc"/>
    <property type="match status" value="1"/>
</dbReference>
<feature type="domain" description="PLD phosphodiesterase" evidence="3">
    <location>
        <begin position="195"/>
        <end position="222"/>
    </location>
</feature>
<sequence length="396" mass="44282">MIMELDNTMDDITQITYVPKEGVKQHVTLRSLILSILFLVFAIAVVVGVTMYCIVSGEEEKEIPSVIKPSLPCQDPCVLSLVESIPENLTFPSGAPSHMSTYSGLQKLISLAQHSIEIASFYWTLLGDDLQYHDNSSWQGEALYKSLMKAGEQREVNIKIAQNKPEPDMASNDTFNLAKLAGAEVRTLDFGRLLGGGILHTKMWLIDRQHFYIGSANLDWRSLTQVKELGAIVMNCSCLASDLGNLFDIYWYLGEPGVTVPKTWPSQYDTNINITNPLSITFNDTMATTYFSSSPPPFCASGRTADSDAIVSIINNASSFVHVAVMDYLPQSQFLNRTVYWPVIDDALRRAVVERPITVRLLGSYWKHTPEQMFNYLHSLETISSHNIKIEVVEIV</sequence>
<reference evidence="4" key="2">
    <citation type="journal article" date="2021" name="Genome Biol. Evol.">
        <title>Developing a high-quality reference genome for a parasitic bivalve with doubly uniparental inheritance (Bivalvia: Unionida).</title>
        <authorList>
            <person name="Smith C.H."/>
        </authorList>
    </citation>
    <scope>NUCLEOTIDE SEQUENCE</scope>
    <source>
        <strain evidence="4">CHS0354</strain>
        <tissue evidence="4">Mantle</tissue>
    </source>
</reference>
<dbReference type="InterPro" id="IPR032803">
    <property type="entry name" value="PLDc_3"/>
</dbReference>
<dbReference type="Pfam" id="PF13918">
    <property type="entry name" value="PLDc_3"/>
    <property type="match status" value="1"/>
</dbReference>
<protein>
    <recommendedName>
        <fullName evidence="3">PLD phosphodiesterase domain-containing protein</fullName>
    </recommendedName>
</protein>